<dbReference type="CDD" id="cd04301">
    <property type="entry name" value="NAT_SF"/>
    <property type="match status" value="1"/>
</dbReference>
<dbReference type="InterPro" id="IPR016181">
    <property type="entry name" value="Acyl_CoA_acyltransferase"/>
</dbReference>
<dbReference type="SUPFAM" id="SSF55729">
    <property type="entry name" value="Acyl-CoA N-acyltransferases (Nat)"/>
    <property type="match status" value="1"/>
</dbReference>
<dbReference type="PROSITE" id="PS51186">
    <property type="entry name" value="GNAT"/>
    <property type="match status" value="1"/>
</dbReference>
<protein>
    <submittedName>
        <fullName evidence="2">Protein N-acetyltransferase, RimJ/RimL family</fullName>
    </submittedName>
</protein>
<feature type="domain" description="N-acetyltransferase" evidence="1">
    <location>
        <begin position="12"/>
        <end position="174"/>
    </location>
</feature>
<dbReference type="EMBL" id="FQZP01000019">
    <property type="protein sequence ID" value="SHJ01583.1"/>
    <property type="molecule type" value="Genomic_DNA"/>
</dbReference>
<dbReference type="Pfam" id="PF13302">
    <property type="entry name" value="Acetyltransf_3"/>
    <property type="match status" value="1"/>
</dbReference>
<accession>A0A1M6FV71</accession>
<dbReference type="PANTHER" id="PTHR43415">
    <property type="entry name" value="SPERMIDINE N(1)-ACETYLTRANSFERASE"/>
    <property type="match status" value="1"/>
</dbReference>
<dbReference type="GO" id="GO:0016747">
    <property type="term" value="F:acyltransferase activity, transferring groups other than amino-acyl groups"/>
    <property type="evidence" value="ECO:0007669"/>
    <property type="project" value="InterPro"/>
</dbReference>
<evidence type="ECO:0000259" key="1">
    <source>
        <dbReference type="PROSITE" id="PS51186"/>
    </source>
</evidence>
<evidence type="ECO:0000313" key="3">
    <source>
        <dbReference type="Proteomes" id="UP000324781"/>
    </source>
</evidence>
<organism evidence="2 3">
    <name type="scientific">Thermoclostridium caenicola</name>
    <dbReference type="NCBI Taxonomy" id="659425"/>
    <lineage>
        <taxon>Bacteria</taxon>
        <taxon>Bacillati</taxon>
        <taxon>Bacillota</taxon>
        <taxon>Clostridia</taxon>
        <taxon>Eubacteriales</taxon>
        <taxon>Oscillospiraceae</taxon>
        <taxon>Thermoclostridium</taxon>
    </lineage>
</organism>
<sequence>MKYFRKLEGERLFLSPISMDDLEQYTAWMNDLSTTVQLGNASTHVSLASEKEYLEKLIREGHNYAIILKSSEMLIGNCSLFNINPVHRTAEVGIFIGDEKHRGQGYGAEALELLLAYGFKILNLNNIMLKVLSFNQRAIRSYEKVGFRIFGRRSQAFYLNGKYYDHIMMEALAQDFKSPLLDDVLPQEL</sequence>
<name>A0A1M6FV71_9FIRM</name>
<dbReference type="OrthoDB" id="9795206at2"/>
<dbReference type="AlphaFoldDB" id="A0A1M6FV71"/>
<dbReference type="InterPro" id="IPR000182">
    <property type="entry name" value="GNAT_dom"/>
</dbReference>
<dbReference type="Gene3D" id="3.40.630.30">
    <property type="match status" value="1"/>
</dbReference>
<reference evidence="2 3" key="1">
    <citation type="submission" date="2016-11" db="EMBL/GenBank/DDBJ databases">
        <authorList>
            <person name="Varghese N."/>
            <person name="Submissions S."/>
        </authorList>
    </citation>
    <scope>NUCLEOTIDE SEQUENCE [LARGE SCALE GENOMIC DNA]</scope>
    <source>
        <strain evidence="2 3">DSM 19027</strain>
    </source>
</reference>
<dbReference type="RefSeq" id="WP_149678594.1">
    <property type="nucleotide sequence ID" value="NZ_DAONMB010000050.1"/>
</dbReference>
<keyword evidence="2" id="KW-0808">Transferase</keyword>
<dbReference type="PANTHER" id="PTHR43415:SF3">
    <property type="entry name" value="GNAT-FAMILY ACETYLTRANSFERASE"/>
    <property type="match status" value="1"/>
</dbReference>
<gene>
    <name evidence="2" type="ORF">SAMN05444373_101942</name>
</gene>
<proteinExistence type="predicted"/>
<evidence type="ECO:0000313" key="2">
    <source>
        <dbReference type="EMBL" id="SHJ01583.1"/>
    </source>
</evidence>
<dbReference type="Proteomes" id="UP000324781">
    <property type="component" value="Unassembled WGS sequence"/>
</dbReference>
<keyword evidence="3" id="KW-1185">Reference proteome</keyword>